<keyword evidence="4" id="KW-1185">Reference proteome</keyword>
<dbReference type="OrthoDB" id="3109at10239"/>
<proteinExistence type="predicted"/>
<feature type="transmembrane region" description="Helical" evidence="2">
    <location>
        <begin position="595"/>
        <end position="613"/>
    </location>
</feature>
<organism evidence="3 4">
    <name type="scientific">Leucania separata nucleopolyhedrovirus</name>
    <name type="common">LsNPV</name>
    <dbReference type="NCBI Taxonomy" id="1307956"/>
    <lineage>
        <taxon>Viruses</taxon>
        <taxon>Viruses incertae sedis</taxon>
        <taxon>Naldaviricetes</taxon>
        <taxon>Lefavirales</taxon>
        <taxon>Baculoviridae</taxon>
        <taxon>Alphabaculovirus</taxon>
        <taxon>Alphabaculovirus leseparatae</taxon>
    </lineage>
</organism>
<keyword evidence="2" id="KW-0472">Membrane</keyword>
<dbReference type="KEGG" id="vg:5176304"/>
<reference evidence="3 4" key="2">
    <citation type="journal article" date="2007" name="Virus Res.">
        <title>P13 of Leucania separata multiple nuclear polyhedrosis virus affected the polyhedra and budded virions yields of AcMNPV.</title>
        <authorList>
            <person name="Du E.Q."/>
            <person name="Yan F."/>
            <person name="Jin W.X."/>
            <person name="Lu N."/>
            <person name="Xiao H.Z."/>
            <person name="Lu S.Y."/>
            <person name="Qi Y.P."/>
        </authorList>
    </citation>
    <scope>NUCLEOTIDE SEQUENCE [LARGE SCALE GENOMIC DNA]</scope>
    <source>
        <strain evidence="3 4">AH1</strain>
    </source>
</reference>
<evidence type="ECO:0000313" key="3">
    <source>
        <dbReference type="EMBL" id="AAR28930.1"/>
    </source>
</evidence>
<sequence>MDIFRICSLIVIAMCANGSDTHTANFDDYIKVTQLRQNMGLYFDYMNKVKFVADSWNFVIEIDQSNLLQKLQDVYTHGANLSLTAKSFANCSNSNTIQLDVQNHVLDKCQELLEYHRDIENKIKLVSEDAPEQVLSITTASPQFMHNLRKRDAPPKRVRRGLVDIVGKVDKYLFGVMDSDDAQELHNLAKSSNAINEQVKSLTTDLIEMSNVIEQRLSCIEQELKFDSKCDYLEKVYQALRDELDEIEKNYERLSMAVDFAEQNQLNSYVISPEALLEAMQNIESDKLKNLDWPIKLDIKEMYALINGLIVTHTFVTASRTIVFIVEVPLVKNIEFDLFRSITVPMCNKYDSCVLIIPSSKYVGFNDNRFQYVRMDDINSCKPINNRLVCLKSHIVYQTSSANSICDVQIFNAKNMTTNFEQLCDVRVGKFHRETIERISDHNRYMYVLKEDKIVNTQCFNNSQTIHFNGEKLKAGVGIIEGTGAYRCEMSTDQSTLPFQELKSTLTSVLTHTTNSEFQLNAFVADAARIHLNDTMNQFNLDHKTLQQITTRLTDLRARMNNNTVYKGRDITDDEDVLGSWWDSLDFGLWKDLKVIFYILIVIVVCVAAYKVYVTCFASNTTTTKTIIRNNYDREMVYLKPQPVPTSDNRRHSNRYDESKF</sequence>
<dbReference type="Proteomes" id="UP000201737">
    <property type="component" value="Segment"/>
</dbReference>
<protein>
    <submittedName>
        <fullName evidence="3">Efp</fullName>
    </submittedName>
</protein>
<feature type="coiled-coil region" evidence="1">
    <location>
        <begin position="230"/>
        <end position="264"/>
    </location>
</feature>
<reference evidence="3 4" key="1">
    <citation type="journal article" date="2007" name="Virus Genes">
        <title>Genome sequence of Leucania seperata nucleopolyhedrovirus.</title>
        <authorList>
            <person name="Xiao H."/>
            <person name="Qi Y."/>
        </authorList>
    </citation>
    <scope>NUCLEOTIDE SEQUENCE [LARGE SCALE GENOMIC DNA]</scope>
    <source>
        <strain evidence="3 4">AH1</strain>
    </source>
</reference>
<name>Q0IKV3_NPVLS</name>
<keyword evidence="2" id="KW-0812">Transmembrane</keyword>
<dbReference type="RefSeq" id="YP_758463.1">
    <property type="nucleotide sequence ID" value="NC_008348.1"/>
</dbReference>
<dbReference type="GeneID" id="5176304"/>
<keyword evidence="1" id="KW-0175">Coiled coil</keyword>
<organismHost>
    <name type="scientific">Lepidoptera</name>
    <name type="common">moths &amp; butterflies</name>
    <dbReference type="NCBI Taxonomy" id="7088"/>
</organismHost>
<evidence type="ECO:0000313" key="4">
    <source>
        <dbReference type="Proteomes" id="UP000201737"/>
    </source>
</evidence>
<dbReference type="InterPro" id="IPR022048">
    <property type="entry name" value="Envelope_fusion-like"/>
</dbReference>
<dbReference type="EMBL" id="AY394490">
    <property type="protein sequence ID" value="AAR28930.1"/>
    <property type="molecule type" value="Genomic_DNA"/>
</dbReference>
<dbReference type="Pfam" id="PF12259">
    <property type="entry name" value="Baculo_F"/>
    <property type="match status" value="1"/>
</dbReference>
<evidence type="ECO:0000256" key="2">
    <source>
        <dbReference type="SAM" id="Phobius"/>
    </source>
</evidence>
<keyword evidence="2" id="KW-1133">Transmembrane helix</keyword>
<evidence type="ECO:0000256" key="1">
    <source>
        <dbReference type="SAM" id="Coils"/>
    </source>
</evidence>
<accession>Q0IKV3</accession>